<evidence type="ECO:0000259" key="1">
    <source>
        <dbReference type="Pfam" id="PF00561"/>
    </source>
</evidence>
<dbReference type="GO" id="GO:0016787">
    <property type="term" value="F:hydrolase activity"/>
    <property type="evidence" value="ECO:0007669"/>
    <property type="project" value="UniProtKB-KW"/>
</dbReference>
<sequence length="273" mass="29840">MTARQSHMLDVTGARLYYEVRGSGPTLLLIPGSNGDAGLYDAMADLLADHHTVISYDRRGFSRSPIQQERQAGWIETHTEDARRLLHAVAGGPSHVFGSSAGAVIGLALISRHPQQITRLVAHEPPLAELLPDAMQWRAFFQDVSTTYQSQGADAAMRKFMTGIGMDTAQRPLDPDPELISRISGNVHTILTQEVPNAPSHRPDLTALDAHHTRITLAGGRDSRDHFPYRPAATLAARWNQKITDFPGDHTGYWSHPAEFASTLVDAMGSLAL</sequence>
<dbReference type="EMBL" id="JBICRM010000014">
    <property type="protein sequence ID" value="MFG1706302.1"/>
    <property type="molecule type" value="Genomic_DNA"/>
</dbReference>
<keyword evidence="3" id="KW-1185">Reference proteome</keyword>
<comment type="caution">
    <text evidence="2">The sequence shown here is derived from an EMBL/GenBank/DDBJ whole genome shotgun (WGS) entry which is preliminary data.</text>
</comment>
<proteinExistence type="predicted"/>
<dbReference type="InterPro" id="IPR029058">
    <property type="entry name" value="AB_hydrolase_fold"/>
</dbReference>
<name>A0ABW7AG63_9ACTN</name>
<dbReference type="Proteomes" id="UP001603978">
    <property type="component" value="Unassembled WGS sequence"/>
</dbReference>
<protein>
    <submittedName>
        <fullName evidence="2">Alpha/beta hydrolase</fullName>
    </submittedName>
</protein>
<dbReference type="PANTHER" id="PTHR43433">
    <property type="entry name" value="HYDROLASE, ALPHA/BETA FOLD FAMILY PROTEIN"/>
    <property type="match status" value="1"/>
</dbReference>
<dbReference type="SUPFAM" id="SSF53474">
    <property type="entry name" value="alpha/beta-Hydrolases"/>
    <property type="match status" value="1"/>
</dbReference>
<organism evidence="2 3">
    <name type="scientific">Nonomuraea marmarensis</name>
    <dbReference type="NCBI Taxonomy" id="3351344"/>
    <lineage>
        <taxon>Bacteria</taxon>
        <taxon>Bacillati</taxon>
        <taxon>Actinomycetota</taxon>
        <taxon>Actinomycetes</taxon>
        <taxon>Streptosporangiales</taxon>
        <taxon>Streptosporangiaceae</taxon>
        <taxon>Nonomuraea</taxon>
    </lineage>
</organism>
<dbReference type="InterPro" id="IPR050471">
    <property type="entry name" value="AB_hydrolase"/>
</dbReference>
<evidence type="ECO:0000313" key="3">
    <source>
        <dbReference type="Proteomes" id="UP001603978"/>
    </source>
</evidence>
<reference evidence="2 3" key="1">
    <citation type="submission" date="2024-10" db="EMBL/GenBank/DDBJ databases">
        <authorList>
            <person name="Topkara A.R."/>
            <person name="Saygin H."/>
        </authorList>
    </citation>
    <scope>NUCLEOTIDE SEQUENCE [LARGE SCALE GENOMIC DNA]</scope>
    <source>
        <strain evidence="2 3">M3C6</strain>
    </source>
</reference>
<keyword evidence="2" id="KW-0378">Hydrolase</keyword>
<dbReference type="Pfam" id="PF00561">
    <property type="entry name" value="Abhydrolase_1"/>
    <property type="match status" value="1"/>
</dbReference>
<gene>
    <name evidence="2" type="ORF">ACFLIM_24200</name>
</gene>
<dbReference type="Gene3D" id="3.40.50.1820">
    <property type="entry name" value="alpha/beta hydrolase"/>
    <property type="match status" value="1"/>
</dbReference>
<dbReference type="InterPro" id="IPR000073">
    <property type="entry name" value="AB_hydrolase_1"/>
</dbReference>
<accession>A0ABW7AG63</accession>
<dbReference type="PANTHER" id="PTHR43433:SF5">
    <property type="entry name" value="AB HYDROLASE-1 DOMAIN-CONTAINING PROTEIN"/>
    <property type="match status" value="1"/>
</dbReference>
<feature type="domain" description="AB hydrolase-1" evidence="1">
    <location>
        <begin position="25"/>
        <end position="148"/>
    </location>
</feature>
<evidence type="ECO:0000313" key="2">
    <source>
        <dbReference type="EMBL" id="MFG1706302.1"/>
    </source>
</evidence>
<dbReference type="RefSeq" id="WP_393169032.1">
    <property type="nucleotide sequence ID" value="NZ_JBICRM010000014.1"/>
</dbReference>